<name>A0A0C3IU65_PISTI</name>
<proteinExistence type="predicted"/>
<dbReference type="AlphaFoldDB" id="A0A0C3IU65"/>
<dbReference type="InParanoid" id="A0A0C3IU65"/>
<reference evidence="3" key="2">
    <citation type="submission" date="2015-01" db="EMBL/GenBank/DDBJ databases">
        <title>Evolutionary Origins and Diversification of the Mycorrhizal Mutualists.</title>
        <authorList>
            <consortium name="DOE Joint Genome Institute"/>
            <consortium name="Mycorrhizal Genomics Consortium"/>
            <person name="Kohler A."/>
            <person name="Kuo A."/>
            <person name="Nagy L.G."/>
            <person name="Floudas D."/>
            <person name="Copeland A."/>
            <person name="Barry K.W."/>
            <person name="Cichocki N."/>
            <person name="Veneault-Fourrey C."/>
            <person name="LaButti K."/>
            <person name="Lindquist E.A."/>
            <person name="Lipzen A."/>
            <person name="Lundell T."/>
            <person name="Morin E."/>
            <person name="Murat C."/>
            <person name="Riley R."/>
            <person name="Ohm R."/>
            <person name="Sun H."/>
            <person name="Tunlid A."/>
            <person name="Henrissat B."/>
            <person name="Grigoriev I.V."/>
            <person name="Hibbett D.S."/>
            <person name="Martin F."/>
        </authorList>
    </citation>
    <scope>NUCLEOTIDE SEQUENCE [LARGE SCALE GENOMIC DNA]</scope>
    <source>
        <strain evidence="3">Marx 270</strain>
    </source>
</reference>
<dbReference type="Proteomes" id="UP000054217">
    <property type="component" value="Unassembled WGS sequence"/>
</dbReference>
<dbReference type="EMBL" id="KN831996">
    <property type="protein sequence ID" value="KIO00393.1"/>
    <property type="molecule type" value="Genomic_DNA"/>
</dbReference>
<reference evidence="2 3" key="1">
    <citation type="submission" date="2014-04" db="EMBL/GenBank/DDBJ databases">
        <authorList>
            <consortium name="DOE Joint Genome Institute"/>
            <person name="Kuo A."/>
            <person name="Kohler A."/>
            <person name="Costa M.D."/>
            <person name="Nagy L.G."/>
            <person name="Floudas D."/>
            <person name="Copeland A."/>
            <person name="Barry K.W."/>
            <person name="Cichocki N."/>
            <person name="Veneault-Fourrey C."/>
            <person name="LaButti K."/>
            <person name="Lindquist E.A."/>
            <person name="Lipzen A."/>
            <person name="Lundell T."/>
            <person name="Morin E."/>
            <person name="Murat C."/>
            <person name="Sun H."/>
            <person name="Tunlid A."/>
            <person name="Henrissat B."/>
            <person name="Grigoriev I.V."/>
            <person name="Hibbett D.S."/>
            <person name="Martin F."/>
            <person name="Nordberg H.P."/>
            <person name="Cantor M.N."/>
            <person name="Hua S.X."/>
        </authorList>
    </citation>
    <scope>NUCLEOTIDE SEQUENCE [LARGE SCALE GENOMIC DNA]</scope>
    <source>
        <strain evidence="2 3">Marx 270</strain>
    </source>
</reference>
<accession>A0A0C3IU65</accession>
<feature type="region of interest" description="Disordered" evidence="1">
    <location>
        <begin position="17"/>
        <end position="67"/>
    </location>
</feature>
<organism evidence="2 3">
    <name type="scientific">Pisolithus tinctorius Marx 270</name>
    <dbReference type="NCBI Taxonomy" id="870435"/>
    <lineage>
        <taxon>Eukaryota</taxon>
        <taxon>Fungi</taxon>
        <taxon>Dikarya</taxon>
        <taxon>Basidiomycota</taxon>
        <taxon>Agaricomycotina</taxon>
        <taxon>Agaricomycetes</taxon>
        <taxon>Agaricomycetidae</taxon>
        <taxon>Boletales</taxon>
        <taxon>Sclerodermatineae</taxon>
        <taxon>Pisolithaceae</taxon>
        <taxon>Pisolithus</taxon>
    </lineage>
</organism>
<sequence length="67" mass="7331">MRVLPCSVGSPALHSTLSLARRGKRRNKETGYNKCGMDGSLKESSSSEELPKAGRVKWDRSVPMPSI</sequence>
<protein>
    <submittedName>
        <fullName evidence="2">Uncharacterized protein</fullName>
    </submittedName>
</protein>
<gene>
    <name evidence="2" type="ORF">M404DRAFT_1003846</name>
</gene>
<keyword evidence="3" id="KW-1185">Reference proteome</keyword>
<evidence type="ECO:0000313" key="2">
    <source>
        <dbReference type="EMBL" id="KIO00393.1"/>
    </source>
</evidence>
<dbReference type="HOGENOM" id="CLU_2813447_0_0_1"/>
<evidence type="ECO:0000313" key="3">
    <source>
        <dbReference type="Proteomes" id="UP000054217"/>
    </source>
</evidence>
<evidence type="ECO:0000256" key="1">
    <source>
        <dbReference type="SAM" id="MobiDB-lite"/>
    </source>
</evidence>
<feature type="compositionally biased region" description="Basic and acidic residues" evidence="1">
    <location>
        <begin position="49"/>
        <end position="60"/>
    </location>
</feature>